<dbReference type="Pfam" id="PF04066">
    <property type="entry name" value="MrpF_PhaF"/>
    <property type="match status" value="1"/>
</dbReference>
<evidence type="ECO:0000256" key="1">
    <source>
        <dbReference type="ARBA" id="ARBA00004651"/>
    </source>
</evidence>
<comment type="similarity">
    <text evidence="2 8">Belongs to the CPA3 antiporters (TC 2.A.63) subunit F family.</text>
</comment>
<dbReference type="GO" id="GO:0005886">
    <property type="term" value="C:plasma membrane"/>
    <property type="evidence" value="ECO:0007669"/>
    <property type="project" value="UniProtKB-SubCell"/>
</dbReference>
<evidence type="ECO:0000256" key="7">
    <source>
        <dbReference type="ARBA" id="ARBA00023136"/>
    </source>
</evidence>
<feature type="transmembrane region" description="Helical" evidence="9">
    <location>
        <begin position="34"/>
        <end position="54"/>
    </location>
</feature>
<comment type="caution">
    <text evidence="10">The sequence shown here is derived from an EMBL/GenBank/DDBJ whole genome shotgun (WGS) entry which is preliminary data.</text>
</comment>
<evidence type="ECO:0000256" key="4">
    <source>
        <dbReference type="ARBA" id="ARBA00022475"/>
    </source>
</evidence>
<evidence type="ECO:0000313" key="10">
    <source>
        <dbReference type="EMBL" id="RED89213.1"/>
    </source>
</evidence>
<reference evidence="10 11" key="1">
    <citation type="submission" date="2018-07" db="EMBL/GenBank/DDBJ databases">
        <title>Genomic Encyclopedia of Type Strains, Phase III (KMG-III): the genomes of soil and plant-associated and newly described type strains.</title>
        <authorList>
            <person name="Whitman W."/>
        </authorList>
    </citation>
    <scope>NUCLEOTIDE SEQUENCE [LARGE SCALE GENOMIC DNA]</scope>
    <source>
        <strain evidence="10 11">CECT 7287</strain>
    </source>
</reference>
<evidence type="ECO:0000256" key="6">
    <source>
        <dbReference type="ARBA" id="ARBA00022989"/>
    </source>
</evidence>
<name>A0A3D9KR72_9BACL</name>
<feature type="transmembrane region" description="Helical" evidence="9">
    <location>
        <begin position="61"/>
        <end position="82"/>
    </location>
</feature>
<keyword evidence="6 9" id="KW-1133">Transmembrane helix</keyword>
<accession>A0A3D9KR72</accession>
<keyword evidence="3 8" id="KW-0813">Transport</keyword>
<evidence type="ECO:0000256" key="9">
    <source>
        <dbReference type="SAM" id="Phobius"/>
    </source>
</evidence>
<dbReference type="OrthoDB" id="9799958at2"/>
<keyword evidence="8" id="KW-0050">Antiport</keyword>
<keyword evidence="7 8" id="KW-0472">Membrane</keyword>
<keyword evidence="5 9" id="KW-0812">Transmembrane</keyword>
<proteinExistence type="inferred from homology"/>
<protein>
    <submittedName>
        <fullName evidence="10">Multisubunit sodium/proton antiporter MrpF subunit</fullName>
    </submittedName>
</protein>
<gene>
    <name evidence="10" type="ORF">DFP98_101184</name>
</gene>
<dbReference type="NCBIfam" id="NF009248">
    <property type="entry name" value="PRK12600.1"/>
    <property type="match status" value="1"/>
</dbReference>
<organism evidence="10 11">
    <name type="scientific">Cohnella phaseoli</name>
    <dbReference type="NCBI Taxonomy" id="456490"/>
    <lineage>
        <taxon>Bacteria</taxon>
        <taxon>Bacillati</taxon>
        <taxon>Bacillota</taxon>
        <taxon>Bacilli</taxon>
        <taxon>Bacillales</taxon>
        <taxon>Paenibacillaceae</taxon>
        <taxon>Cohnella</taxon>
    </lineage>
</organism>
<evidence type="ECO:0000256" key="5">
    <source>
        <dbReference type="ARBA" id="ARBA00022692"/>
    </source>
</evidence>
<evidence type="ECO:0000256" key="3">
    <source>
        <dbReference type="ARBA" id="ARBA00022448"/>
    </source>
</evidence>
<comment type="subcellular location">
    <subcellularLocation>
        <location evidence="1 8">Cell membrane</location>
        <topology evidence="1 8">Multi-pass membrane protein</topology>
    </subcellularLocation>
</comment>
<dbReference type="Proteomes" id="UP000256977">
    <property type="component" value="Unassembled WGS sequence"/>
</dbReference>
<evidence type="ECO:0000256" key="2">
    <source>
        <dbReference type="ARBA" id="ARBA00009212"/>
    </source>
</evidence>
<dbReference type="AlphaFoldDB" id="A0A3D9KR72"/>
<dbReference type="PANTHER" id="PTHR34702:SF1">
    <property type="entry name" value="NA(+)_H(+) ANTIPORTER SUBUNIT F"/>
    <property type="match status" value="1"/>
</dbReference>
<keyword evidence="8" id="KW-0406">Ion transport</keyword>
<evidence type="ECO:0000256" key="8">
    <source>
        <dbReference type="PIRNR" id="PIRNR028784"/>
    </source>
</evidence>
<evidence type="ECO:0000313" key="11">
    <source>
        <dbReference type="Proteomes" id="UP000256977"/>
    </source>
</evidence>
<keyword evidence="4 8" id="KW-1003">Cell membrane</keyword>
<dbReference type="PIRSF" id="PIRSF028784">
    <property type="entry name" value="MrpF"/>
    <property type="match status" value="1"/>
</dbReference>
<dbReference type="GO" id="GO:0015385">
    <property type="term" value="F:sodium:proton antiporter activity"/>
    <property type="evidence" value="ECO:0007669"/>
    <property type="project" value="TreeGrafter"/>
</dbReference>
<dbReference type="RefSeq" id="WP_116058672.1">
    <property type="nucleotide sequence ID" value="NZ_QRDZ01000001.1"/>
</dbReference>
<dbReference type="InterPro" id="IPR007208">
    <property type="entry name" value="MrpF/PhaF-like"/>
</dbReference>
<keyword evidence="11" id="KW-1185">Reference proteome</keyword>
<sequence>MIVYLLQLSLVLLAIGMAACLYRLLKGPSPADRIAALDTIGIHMLAMVAVFSLLQRTQVYLDLILVIGILTFIGTAAFARYIERGVVMERGDADNDR</sequence>
<dbReference type="EMBL" id="QRDZ01000001">
    <property type="protein sequence ID" value="RED89213.1"/>
    <property type="molecule type" value="Genomic_DNA"/>
</dbReference>
<dbReference type="PANTHER" id="PTHR34702">
    <property type="entry name" value="NA(+)/H(+) ANTIPORTER SUBUNIT F1"/>
    <property type="match status" value="1"/>
</dbReference>